<dbReference type="InterPro" id="IPR056820">
    <property type="entry name" value="TEN_TTR-like"/>
</dbReference>
<dbReference type="Pfam" id="PF25023">
    <property type="entry name" value="TEN_YD-shell"/>
    <property type="match status" value="1"/>
</dbReference>
<evidence type="ECO:0000256" key="1">
    <source>
        <dbReference type="ARBA" id="ARBA00004167"/>
    </source>
</evidence>
<dbReference type="PROSITE" id="PS01186">
    <property type="entry name" value="EGF_2"/>
    <property type="match status" value="1"/>
</dbReference>
<dbReference type="Pfam" id="PF25021">
    <property type="entry name" value="TEN_NHL"/>
    <property type="match status" value="2"/>
</dbReference>
<dbReference type="GO" id="GO:0008045">
    <property type="term" value="P:motor neuron axon guidance"/>
    <property type="evidence" value="ECO:0007669"/>
    <property type="project" value="TreeGrafter"/>
</dbReference>
<keyword evidence="5 11" id="KW-0245">EGF-like domain</keyword>
<feature type="disulfide bond" evidence="11">
    <location>
        <begin position="77"/>
        <end position="87"/>
    </location>
</feature>
<keyword evidence="7" id="KW-0677">Repeat</keyword>
<keyword evidence="10 11" id="KW-1015">Disulfide bond</keyword>
<keyword evidence="6" id="KW-0812">Transmembrane</keyword>
<dbReference type="Gene3D" id="2.40.10.500">
    <property type="match status" value="1"/>
</dbReference>
<evidence type="ECO:0000313" key="13">
    <source>
        <dbReference type="EMBL" id="KAF6035399.1"/>
    </source>
</evidence>
<dbReference type="Pfam" id="PF15636">
    <property type="entry name" value="Tox-GHH"/>
    <property type="match status" value="1"/>
</dbReference>
<dbReference type="InterPro" id="IPR000742">
    <property type="entry name" value="EGF"/>
</dbReference>
<proteinExistence type="inferred from homology"/>
<evidence type="ECO:0000256" key="10">
    <source>
        <dbReference type="ARBA" id="ARBA00023157"/>
    </source>
</evidence>
<dbReference type="OrthoDB" id="442731at2759"/>
<dbReference type="CDD" id="cd00054">
    <property type="entry name" value="EGF_CA"/>
    <property type="match status" value="1"/>
</dbReference>
<sequence>MQCNVNYIILCITVQCSVDCIYGNCSNGQCVCEDRWGGIMCNERLCDDRCSRHGQCNNGTCTCLPGWNGRHCTLEGCQDNCNAHGECIRLGSVYACSCTAGWKGAACEVATETECSDGLDNDDDNLHDCLDPDCCSQTVCKTAAFCQLSPDPTKILFSQPRLSSTASFFDSKKFLISETADENSVQLVGDVKFFDEHRVSVITGSVVLRDGSSALGTRVEIAEQRQAGFSLTRENGTFDMMVNGGGAVTVRFVRGSSLPANVTVILPWNKIVVLDPVTLLQANDEPIAQPTCDAGHDRYKLYPIVLPTWQHSQLKSCPERSVIIPESQVIQESIWLPGTDVHLLYRSSDGEGYKSTILIQLTPSQIPDTLLLVHLRVSVEGLLHTELFEADPNLTYRYSWQRKNVYQQEVYGIVTAHVMVGYQYTGCEKIYWDRQATTLTGYLGGDLSLSSRSVAIGWSVDIQHFYHHQEGILHKGDGTNIYLKEKPQLLHTVLGNGSRRDSDCSSCNGNAKSKQLLAPVAVASDLDGAVYVADSNVIRRLSPSMNSVTSILKLSFDVYTCNCSGTGIAVNKLGEVYFVDDTTVRKIYLNGTIETVIGSQDLPGQYVAMPCGRAADLYEVFLGWPTSIAFSPVDGTLHILDSATNLILKLTPENKVAIVAGRPSHCPQVVYKNKGLGLLGDDYLQSLQARRSNLVAVKSMTFAPNGDLYLVESDEQKINRVRVISTDGYISHYAGGKPSCNCQMPGCSCWDPSEVTAAKALLNNPSSVTVTPDGVLFIADMGNLRVHSVLSTLPKAALLNNPSSVTVTPDGVLFIADMGNLRVHSVLSTLPKAVGRHYEVVSPEDGQIYRFDKNGFHVRTTDIMTGGILYNFTMVPPNRISGSIVSVSGKGGQILHFSRGEDGRVRNITLNNRMLAKIETHASGTLRSYTGPDSHKVSFTYSAISGLLTNKWTSKGEVYFYEYDATGRLSDVTLPTGEVTKLQASVDSKGARILLTRNAAEAGTATYNGNSLLLMHGMKSADVTYSNDGSVVVEYPSGLVVTLEMGTAPSLSEESPTALKRKIISSENGPVHRLEWRYYLRRQNIPQLGRKLRVSPSLSPAPESSVHAYNKKDLMVNGNNLLSFEYMEDIGLDQDGINVMQGLEVVKDKDGNNLMHVMYNGAGQPLLLSVHGNTVDLDRVNLTYNQAGQLIHWNQGKYYEKRTYDSAGRLEVVSRSPQSAVKYTYSSPSSMPTGIVLASGVKYQLVYDSLGNLVDVVTPGGQVHSFHMSMNIGFVRHTYAMSGRLYIEDVSSLGQMFRRVYPSDYRQVYQRYTSDGRLRDIMYDTELIEYSYSSVTRSLTDIFLTSDLYEAHHSYKTNGSLYTEHMLSVKSKLSHRKFADIQLSYKYNKFLRIVNITGAVMDGSRNLPIKREFSYAEETGLVDGIADFSVMRTIIVKKPKTIISDSTARIIRMYDSTNSPTVTELRVGGRLIHQSTVVYDSMQRVKEWITKMGTYRQHMEYTYNADSNVVKVASLKSVESWIYTYNKQGSVVKVQHDSTEYPLTLDKYERVLSYKGDNYKYDVDGYLVSNNDVKYEFNSLGHLTHVLEDGNIDVMYFYDAIGRLMTRQNNYGSSIQFFYANVMNPSQLTEVYNATSHSLYSLIYDDRGQLLAIDNKLAGERYYIMCDHSGSPVAAYDSTGKLLKRISYTLFGEVIEDTNPDLNLFIGYQAGFYDPVTKLSHLSERWYHTELGTYMDGNLEGIFDRMRSFIANPQLINGYRNSHPINLHLNYGKPKYMDDIESWLEALGYDMDVLAPNMTFEGRLSHDSPLLPSEKALLPLISAFQCAYQQEMNNFLQLSLVPRSKLVSSIHKDTFGRTSFSPAGSLFSQGIVASVSAGRLATHVYGNPPSQETLLATRVLNDSLVLGLNFTYGGKVIHHLVKPDLSSLDDDLQTLGTQLSTNLFLENGVKVRLRKVMVTDSESKVDIEQGELVVSGNTTEIWLRYGTSVEKERQRILRGASESILQSVWLQEMQKVVDGRRSSYPWTSAEINELRNKGHVKGYNYTLVRSSQLYPELAYSPANIRLTKMLPL</sequence>
<comment type="similarity">
    <text evidence="3">Belongs to the tenascin family. Teneurin subfamily.</text>
</comment>
<dbReference type="SMART" id="SM00181">
    <property type="entry name" value="EGF"/>
    <property type="match status" value="3"/>
</dbReference>
<evidence type="ECO:0000256" key="4">
    <source>
        <dbReference type="ARBA" id="ARBA00022475"/>
    </source>
</evidence>
<dbReference type="GO" id="GO:0005886">
    <property type="term" value="C:plasma membrane"/>
    <property type="evidence" value="ECO:0007669"/>
    <property type="project" value="UniProtKB-SubCell"/>
</dbReference>
<dbReference type="SUPFAM" id="SSF101898">
    <property type="entry name" value="NHL repeat"/>
    <property type="match status" value="1"/>
</dbReference>
<feature type="domain" description="EGF-like" evidence="12">
    <location>
        <begin position="73"/>
        <end position="108"/>
    </location>
</feature>
<dbReference type="PANTHER" id="PTHR11219:SF69">
    <property type="entry name" value="TENEURIN-A"/>
    <property type="match status" value="1"/>
</dbReference>
<accession>A0A7J7K9S1</accession>
<keyword evidence="4" id="KW-1003">Cell membrane</keyword>
<comment type="caution">
    <text evidence="13">The sequence shown here is derived from an EMBL/GenBank/DDBJ whole genome shotgun (WGS) entry which is preliminary data.</text>
</comment>
<evidence type="ECO:0000256" key="9">
    <source>
        <dbReference type="ARBA" id="ARBA00023136"/>
    </source>
</evidence>
<evidence type="ECO:0000256" key="7">
    <source>
        <dbReference type="ARBA" id="ARBA00022737"/>
    </source>
</evidence>
<dbReference type="PROSITE" id="PS00022">
    <property type="entry name" value="EGF_1"/>
    <property type="match status" value="1"/>
</dbReference>
<keyword evidence="8" id="KW-1133">Transmembrane helix</keyword>
<dbReference type="InterPro" id="IPR051216">
    <property type="entry name" value="Teneurin"/>
</dbReference>
<dbReference type="Gene3D" id="2.10.25.10">
    <property type="entry name" value="Laminin"/>
    <property type="match status" value="2"/>
</dbReference>
<evidence type="ECO:0000256" key="11">
    <source>
        <dbReference type="PROSITE-ProRule" id="PRU00076"/>
    </source>
</evidence>
<evidence type="ECO:0000256" key="2">
    <source>
        <dbReference type="ARBA" id="ARBA00004236"/>
    </source>
</evidence>
<dbReference type="InterPro" id="IPR057627">
    <property type="entry name" value="FN-plug_TEN1-4"/>
</dbReference>
<evidence type="ECO:0000256" key="6">
    <source>
        <dbReference type="ARBA" id="ARBA00022692"/>
    </source>
</evidence>
<dbReference type="PROSITE" id="PS50026">
    <property type="entry name" value="EGF_3"/>
    <property type="match status" value="1"/>
</dbReference>
<dbReference type="Pfam" id="PF23538">
    <property type="entry name" value="Teneurin_ABD"/>
    <property type="match status" value="1"/>
</dbReference>
<feature type="disulfide bond" evidence="11">
    <location>
        <begin position="98"/>
        <end position="107"/>
    </location>
</feature>
<organism evidence="13 14">
    <name type="scientific">Bugula neritina</name>
    <name type="common">Brown bryozoan</name>
    <name type="synonym">Sertularia neritina</name>
    <dbReference type="NCBI Taxonomy" id="10212"/>
    <lineage>
        <taxon>Eukaryota</taxon>
        <taxon>Metazoa</taxon>
        <taxon>Spiralia</taxon>
        <taxon>Lophotrochozoa</taxon>
        <taxon>Bryozoa</taxon>
        <taxon>Gymnolaemata</taxon>
        <taxon>Cheilostomatida</taxon>
        <taxon>Flustrina</taxon>
        <taxon>Buguloidea</taxon>
        <taxon>Bugulidae</taxon>
        <taxon>Bugula</taxon>
    </lineage>
</organism>
<dbReference type="Pfam" id="PF25020">
    <property type="entry name" value="TTR_TEN1-4"/>
    <property type="match status" value="1"/>
</dbReference>
<dbReference type="InterPro" id="IPR056822">
    <property type="entry name" value="TEN_NHL"/>
</dbReference>
<dbReference type="InterPro" id="IPR011042">
    <property type="entry name" value="6-blade_b-propeller_TolB-like"/>
</dbReference>
<keyword evidence="9" id="KW-0472">Membrane</keyword>
<protein>
    <recommendedName>
        <fullName evidence="12">EGF-like domain-containing protein</fullName>
    </recommendedName>
</protein>
<evidence type="ECO:0000256" key="8">
    <source>
        <dbReference type="ARBA" id="ARBA00022989"/>
    </source>
</evidence>
<dbReference type="Gene3D" id="2.120.10.30">
    <property type="entry name" value="TolB, C-terminal domain"/>
    <property type="match status" value="1"/>
</dbReference>
<evidence type="ECO:0000259" key="12">
    <source>
        <dbReference type="PROSITE" id="PS50026"/>
    </source>
</evidence>
<dbReference type="InterPro" id="IPR028916">
    <property type="entry name" value="Tox-GHH_dom"/>
</dbReference>
<comment type="subcellular location">
    <subcellularLocation>
        <location evidence="2">Cell membrane</location>
    </subcellularLocation>
    <subcellularLocation>
        <location evidence="1">Membrane</location>
        <topology evidence="1">Single-pass membrane protein</topology>
    </subcellularLocation>
</comment>
<dbReference type="Pfam" id="PF25024">
    <property type="entry name" value="EGF_TEN"/>
    <property type="match status" value="1"/>
</dbReference>
<dbReference type="Proteomes" id="UP000593567">
    <property type="component" value="Unassembled WGS sequence"/>
</dbReference>
<dbReference type="PANTHER" id="PTHR11219">
    <property type="entry name" value="TENEURIN AND N-ACETYLGLUCOSAMINE-1-PHOSPHODIESTER ALPHA-N-ACETYLGLUCOSAMINIDASE"/>
    <property type="match status" value="1"/>
</dbReference>
<evidence type="ECO:0000256" key="3">
    <source>
        <dbReference type="ARBA" id="ARBA00009385"/>
    </source>
</evidence>
<evidence type="ECO:0000313" key="14">
    <source>
        <dbReference type="Proteomes" id="UP000593567"/>
    </source>
</evidence>
<dbReference type="Gene3D" id="2.180.10.10">
    <property type="entry name" value="RHS repeat-associated core"/>
    <property type="match status" value="2"/>
</dbReference>
<dbReference type="EMBL" id="VXIV02000883">
    <property type="protein sequence ID" value="KAF6035399.1"/>
    <property type="molecule type" value="Genomic_DNA"/>
</dbReference>
<name>A0A7J7K9S1_BUGNE</name>
<evidence type="ECO:0000256" key="5">
    <source>
        <dbReference type="ARBA" id="ARBA00022536"/>
    </source>
</evidence>
<dbReference type="Pfam" id="PF24329">
    <property type="entry name" value="FN-plug_TEN1-4"/>
    <property type="match status" value="1"/>
</dbReference>
<reference evidence="13" key="1">
    <citation type="submission" date="2020-06" db="EMBL/GenBank/DDBJ databases">
        <title>Draft genome of Bugula neritina, a colonial animal packing powerful symbionts and potential medicines.</title>
        <authorList>
            <person name="Rayko M."/>
        </authorList>
    </citation>
    <scope>NUCLEOTIDE SEQUENCE [LARGE SCALE GENOMIC DNA]</scope>
    <source>
        <strain evidence="13">Kwan_BN1</strain>
    </source>
</reference>
<comment type="caution">
    <text evidence="11">Lacks conserved residue(s) required for the propagation of feature annotation.</text>
</comment>
<keyword evidence="14" id="KW-1185">Reference proteome</keyword>
<dbReference type="InterPro" id="IPR056823">
    <property type="entry name" value="TEN-like_YD-shell"/>
</dbReference>
<gene>
    <name evidence="13" type="ORF">EB796_006291</name>
</gene>